<reference evidence="3 4" key="1">
    <citation type="submission" date="2014-04" db="EMBL/GenBank/DDBJ databases">
        <authorList>
            <consortium name="DOE Joint Genome Institute"/>
            <person name="Kuo A."/>
            <person name="Kohler A."/>
            <person name="Nagy L.G."/>
            <person name="Floudas D."/>
            <person name="Copeland A."/>
            <person name="Barry K.W."/>
            <person name="Cichocki N."/>
            <person name="Veneault-Fourrey C."/>
            <person name="LaButti K."/>
            <person name="Lindquist E.A."/>
            <person name="Lipzen A."/>
            <person name="Lundell T."/>
            <person name="Morin E."/>
            <person name="Murat C."/>
            <person name="Sun H."/>
            <person name="Tunlid A."/>
            <person name="Henrissat B."/>
            <person name="Grigoriev I.V."/>
            <person name="Hibbett D.S."/>
            <person name="Martin F."/>
            <person name="Nordberg H.P."/>
            <person name="Cantor M.N."/>
            <person name="Hua S.X."/>
        </authorList>
    </citation>
    <scope>NUCLEOTIDE SEQUENCE [LARGE SCALE GENOMIC DNA]</scope>
    <source>
        <strain evidence="3 4">LaAM-08-1</strain>
    </source>
</reference>
<dbReference type="SUPFAM" id="SSF47954">
    <property type="entry name" value="Cyclin-like"/>
    <property type="match status" value="1"/>
</dbReference>
<feature type="region of interest" description="Disordered" evidence="1">
    <location>
        <begin position="616"/>
        <end position="730"/>
    </location>
</feature>
<dbReference type="GO" id="GO:0016538">
    <property type="term" value="F:cyclin-dependent protein serine/threonine kinase regulator activity"/>
    <property type="evidence" value="ECO:0007669"/>
    <property type="project" value="TreeGrafter"/>
</dbReference>
<dbReference type="GO" id="GO:0000307">
    <property type="term" value="C:cyclin-dependent protein kinase holoenzyme complex"/>
    <property type="evidence" value="ECO:0007669"/>
    <property type="project" value="TreeGrafter"/>
</dbReference>
<feature type="compositionally biased region" description="Low complexity" evidence="1">
    <location>
        <begin position="433"/>
        <end position="450"/>
    </location>
</feature>
<organism evidence="3 4">
    <name type="scientific">Laccaria amethystina LaAM-08-1</name>
    <dbReference type="NCBI Taxonomy" id="1095629"/>
    <lineage>
        <taxon>Eukaryota</taxon>
        <taxon>Fungi</taxon>
        <taxon>Dikarya</taxon>
        <taxon>Basidiomycota</taxon>
        <taxon>Agaricomycotina</taxon>
        <taxon>Agaricomycetes</taxon>
        <taxon>Agaricomycetidae</taxon>
        <taxon>Agaricales</taxon>
        <taxon>Agaricineae</taxon>
        <taxon>Hydnangiaceae</taxon>
        <taxon>Laccaria</taxon>
    </lineage>
</organism>
<gene>
    <name evidence="3" type="ORF">K443DRAFT_681726</name>
</gene>
<dbReference type="InterPro" id="IPR013763">
    <property type="entry name" value="Cyclin-like_dom"/>
</dbReference>
<dbReference type="GO" id="GO:0019901">
    <property type="term" value="F:protein kinase binding"/>
    <property type="evidence" value="ECO:0007669"/>
    <property type="project" value="InterPro"/>
</dbReference>
<evidence type="ECO:0000256" key="1">
    <source>
        <dbReference type="SAM" id="MobiDB-lite"/>
    </source>
</evidence>
<accession>A0A0C9X734</accession>
<dbReference type="Pfam" id="PF08613">
    <property type="entry name" value="Cyclin"/>
    <property type="match status" value="1"/>
</dbReference>
<reference evidence="4" key="2">
    <citation type="submission" date="2015-01" db="EMBL/GenBank/DDBJ databases">
        <title>Evolutionary Origins and Diversification of the Mycorrhizal Mutualists.</title>
        <authorList>
            <consortium name="DOE Joint Genome Institute"/>
            <consortium name="Mycorrhizal Genomics Consortium"/>
            <person name="Kohler A."/>
            <person name="Kuo A."/>
            <person name="Nagy L.G."/>
            <person name="Floudas D."/>
            <person name="Copeland A."/>
            <person name="Barry K.W."/>
            <person name="Cichocki N."/>
            <person name="Veneault-Fourrey C."/>
            <person name="LaButti K."/>
            <person name="Lindquist E.A."/>
            <person name="Lipzen A."/>
            <person name="Lundell T."/>
            <person name="Morin E."/>
            <person name="Murat C."/>
            <person name="Riley R."/>
            <person name="Ohm R."/>
            <person name="Sun H."/>
            <person name="Tunlid A."/>
            <person name="Henrissat B."/>
            <person name="Grigoriev I.V."/>
            <person name="Hibbett D.S."/>
            <person name="Martin F."/>
        </authorList>
    </citation>
    <scope>NUCLEOTIDE SEQUENCE [LARGE SCALE GENOMIC DNA]</scope>
    <source>
        <strain evidence="4">LaAM-08-1</strain>
    </source>
</reference>
<sequence length="942" mass="105199">MAPPSTINYYGCGLLITPPMSPTDLTLPPIQPCPSSKHNSHSFAVTPPDDDIFLPKPEYPVDWLDFTRTRSAHFIAEKTCEMICYLWFSSPLRSRPRQRPPYPSPNNSPSSSSPPTTTLQLVATPTFVQFLQKLLDTTQVSQSVIVLSLHYIYRLKERNRFTPAQSGSEFRIAVAALMMANKFLDDNTYTNKTWSEVSGIDLVEINRMEREFLLGVDFNLYVDKPTYESWLNLLKGLVSAKERDCQTFRKSRRRVAATGPSLSPAGSITYKMAMGTARARSTSPSSKPVSYHSTYAHRQRDREQAYPTPATSTSSNCPSPTPRPGSKRNAAVAFSPTSASFSHLPAKRPLSEYTANTYSSSNFTPSTSTSSSTSSINSNTFTSSPSRAPQRPGLQIPEYRPNGSAPNSYSPLEGLQSFVEKMSIGASPGFGVGSHSQTHPSSHGSSHTSQAHPSSYPSQTQAQPHIPTTLVAAYAHDERRRSVVPQNLYFYTLACSPVEERDVCLPVERQGCEEEGEEEQRGSSANANGDEGRGVTEGQRNSKTRLRYHQPATRGKHGVGYGDEFPSAASAFTAASRGVHGDAGMNRAGYRYPQAVQSASTSPNDLDVRRLGRRVGHSQGQGTLPPLQQQQQQQQQYSPHKSFSQQHYQPHASGSQQASPRYQPPPPVAQHQHQQRGQQGTCSHHSSPLYRPLNASHGYHQRTSSPQYHHQHQPQHQPQQQQQQRHSRQMQGLPRFHDNVWNTQPAVVAPLPPPRSHSLLEEEVEVEVLTARPEVLTARQEVFAVVAPAPKYALPVVEMEMDDYGREEEEEDDDMGEEGDVCEEEGEEDEGMEDENDEDCWSQVEQHQQRQQRQQYHDTTTVNGNEAAYRVKETRYHSNESTYRPNETYDHHTNKTICRPETATVATFANAGPPGVCFYPTPSLSAYQYPYPSRQYSSSRRW</sequence>
<feature type="compositionally biased region" description="Low complexity" evidence="1">
    <location>
        <begin position="620"/>
        <end position="636"/>
    </location>
</feature>
<name>A0A0C9X734_9AGAR</name>
<evidence type="ECO:0000313" key="4">
    <source>
        <dbReference type="Proteomes" id="UP000054477"/>
    </source>
</evidence>
<feature type="compositionally biased region" description="Acidic residues" evidence="1">
    <location>
        <begin position="805"/>
        <end position="840"/>
    </location>
</feature>
<dbReference type="InterPro" id="IPR013922">
    <property type="entry name" value="Cyclin_PHO80-like"/>
</dbReference>
<dbReference type="Gene3D" id="1.10.472.10">
    <property type="entry name" value="Cyclin-like"/>
    <property type="match status" value="1"/>
</dbReference>
<feature type="region of interest" description="Disordered" evidence="1">
    <location>
        <begin position="512"/>
        <end position="561"/>
    </location>
</feature>
<feature type="compositionally biased region" description="Low complexity" evidence="1">
    <location>
        <begin position="704"/>
        <end position="724"/>
    </location>
</feature>
<dbReference type="Proteomes" id="UP000054477">
    <property type="component" value="Unassembled WGS sequence"/>
</dbReference>
<feature type="region of interest" description="Disordered" evidence="1">
    <location>
        <begin position="275"/>
        <end position="330"/>
    </location>
</feature>
<dbReference type="STRING" id="1095629.A0A0C9X734"/>
<feature type="region of interest" description="Disordered" evidence="1">
    <location>
        <begin position="805"/>
        <end position="858"/>
    </location>
</feature>
<keyword evidence="4" id="KW-1185">Reference proteome</keyword>
<protein>
    <recommendedName>
        <fullName evidence="2">Cyclin-like domain-containing protein</fullName>
    </recommendedName>
</protein>
<feature type="region of interest" description="Disordered" evidence="1">
    <location>
        <begin position="426"/>
        <end position="463"/>
    </location>
</feature>
<dbReference type="HOGENOM" id="CLU_311700_0_0_1"/>
<feature type="compositionally biased region" description="Low complexity" evidence="1">
    <location>
        <begin position="669"/>
        <end position="680"/>
    </location>
</feature>
<proteinExistence type="predicted"/>
<dbReference type="AlphaFoldDB" id="A0A0C9X734"/>
<feature type="compositionally biased region" description="Polar residues" evidence="1">
    <location>
        <begin position="451"/>
        <end position="463"/>
    </location>
</feature>
<dbReference type="PANTHER" id="PTHR15615">
    <property type="match status" value="1"/>
</dbReference>
<dbReference type="InterPro" id="IPR036915">
    <property type="entry name" value="Cyclin-like_sf"/>
</dbReference>
<feature type="domain" description="Cyclin-like" evidence="2">
    <location>
        <begin position="129"/>
        <end position="214"/>
    </location>
</feature>
<feature type="compositionally biased region" description="Low complexity" evidence="1">
    <location>
        <begin position="357"/>
        <end position="386"/>
    </location>
</feature>
<dbReference type="OrthoDB" id="244495at2759"/>
<feature type="compositionally biased region" description="Low complexity" evidence="1">
    <location>
        <begin position="307"/>
        <end position="318"/>
    </location>
</feature>
<feature type="region of interest" description="Disordered" evidence="1">
    <location>
        <begin position="357"/>
        <end position="412"/>
    </location>
</feature>
<dbReference type="GO" id="GO:0005634">
    <property type="term" value="C:nucleus"/>
    <property type="evidence" value="ECO:0007669"/>
    <property type="project" value="TreeGrafter"/>
</dbReference>
<dbReference type="SMART" id="SM00385">
    <property type="entry name" value="CYCLIN"/>
    <property type="match status" value="1"/>
</dbReference>
<dbReference type="CDD" id="cd20557">
    <property type="entry name" value="CYCLIN_ScPCL1-like"/>
    <property type="match status" value="1"/>
</dbReference>
<evidence type="ECO:0000313" key="3">
    <source>
        <dbReference type="EMBL" id="KIJ97163.1"/>
    </source>
</evidence>
<feature type="region of interest" description="Disordered" evidence="1">
    <location>
        <begin position="94"/>
        <end position="118"/>
    </location>
</feature>
<dbReference type="EMBL" id="KN838700">
    <property type="protein sequence ID" value="KIJ97163.1"/>
    <property type="molecule type" value="Genomic_DNA"/>
</dbReference>
<dbReference type="PANTHER" id="PTHR15615:SF27">
    <property type="entry name" value="PHO85 CYCLIN CLG1"/>
    <property type="match status" value="1"/>
</dbReference>
<feature type="compositionally biased region" description="Polar residues" evidence="1">
    <location>
        <begin position="637"/>
        <end position="660"/>
    </location>
</feature>
<evidence type="ECO:0000259" key="2">
    <source>
        <dbReference type="SMART" id="SM00385"/>
    </source>
</evidence>
<feature type="compositionally biased region" description="Polar residues" evidence="1">
    <location>
        <begin position="279"/>
        <end position="293"/>
    </location>
</feature>